<dbReference type="PANTHER" id="PTHR30250">
    <property type="entry name" value="PST FAMILY PREDICTED COLANIC ACID TRANSPORTER"/>
    <property type="match status" value="1"/>
</dbReference>
<reference evidence="7 8" key="1">
    <citation type="journal article" date="2016" name="Nat. Commun.">
        <title>Thousands of microbial genomes shed light on interconnected biogeochemical processes in an aquifer system.</title>
        <authorList>
            <person name="Anantharaman K."/>
            <person name="Brown C.T."/>
            <person name="Hug L.A."/>
            <person name="Sharon I."/>
            <person name="Castelle C.J."/>
            <person name="Probst A.J."/>
            <person name="Thomas B.C."/>
            <person name="Singh A."/>
            <person name="Wilkins M.J."/>
            <person name="Karaoz U."/>
            <person name="Brodie E.L."/>
            <person name="Williams K.H."/>
            <person name="Hubbard S.S."/>
            <person name="Banfield J.F."/>
        </authorList>
    </citation>
    <scope>NUCLEOTIDE SEQUENCE [LARGE SCALE GENOMIC DNA]</scope>
</reference>
<organism evidence="7 8">
    <name type="scientific">Candidatus Magasanikbacteria bacterium RIFCSPHIGHO2_01_FULL_33_34</name>
    <dbReference type="NCBI Taxonomy" id="1798671"/>
    <lineage>
        <taxon>Bacteria</taxon>
        <taxon>Candidatus Magasanikiibacteriota</taxon>
    </lineage>
</organism>
<feature type="transmembrane region" description="Helical" evidence="6">
    <location>
        <begin position="430"/>
        <end position="452"/>
    </location>
</feature>
<protein>
    <submittedName>
        <fullName evidence="7">Uncharacterized protein</fullName>
    </submittedName>
</protein>
<sequence>MTMASIGQKIISFVYFMLIANHIGAESTGKYFFALAFTTVFVVFVDLGLTSVLVRESAKHREKIQSYFSTILSVKIILGIVTYIAAIVTINLMGYPEETRYLVYLSGVTMLFDSLHLTLYGVLRAVGNLKYEAMGIVASQLITLGFGTTFLYLNFPLIYLILAFTISSFLNVVYVTVILYKKYKINLTPHYDKKVFMYVAKIALPFAFAAVFARVYSYIDSILLSKLAGDVQVGLYSIPYKITYAFQFFPLALMAVLYPRFSEYFVSNKNKLAFVFERGVKYLLIIVMPITFGIGVLSQDIITTLFNPEYANSVLPLQILLAGLIFSYISFPIGGFLNACNRQVTQTIIVGSVMFVNIGLNILLIPKYGVVGASLTALFGNFLLTILGYIFVPSITKISHLFILKSIFQIVISGLVMAIVVWSANLYYHFIFAIIVGALVYTMMLFMTGAITRKQVKEAILMVRN</sequence>
<feature type="transmembrane region" description="Helical" evidence="6">
    <location>
        <begin position="101"/>
        <end position="123"/>
    </location>
</feature>
<feature type="transmembrane region" description="Helical" evidence="6">
    <location>
        <begin position="135"/>
        <end position="153"/>
    </location>
</feature>
<feature type="transmembrane region" description="Helical" evidence="6">
    <location>
        <begin position="279"/>
        <end position="297"/>
    </location>
</feature>
<feature type="transmembrane region" description="Helical" evidence="6">
    <location>
        <begin position="159"/>
        <end position="183"/>
    </location>
</feature>
<evidence type="ECO:0000256" key="3">
    <source>
        <dbReference type="ARBA" id="ARBA00022692"/>
    </source>
</evidence>
<keyword evidence="4 6" id="KW-1133">Transmembrane helix</keyword>
<feature type="transmembrane region" description="Helical" evidence="6">
    <location>
        <begin position="195"/>
        <end position="218"/>
    </location>
</feature>
<feature type="transmembrane region" description="Helical" evidence="6">
    <location>
        <begin position="370"/>
        <end position="390"/>
    </location>
</feature>
<dbReference type="CDD" id="cd13128">
    <property type="entry name" value="MATE_Wzx_like"/>
    <property type="match status" value="1"/>
</dbReference>
<keyword evidence="5 6" id="KW-0472">Membrane</keyword>
<feature type="transmembrane region" description="Helical" evidence="6">
    <location>
        <begin position="402"/>
        <end position="424"/>
    </location>
</feature>
<proteinExistence type="predicted"/>
<feature type="transmembrane region" description="Helical" evidence="6">
    <location>
        <begin position="31"/>
        <end position="54"/>
    </location>
</feature>
<evidence type="ECO:0000313" key="7">
    <source>
        <dbReference type="EMBL" id="OGH60102.1"/>
    </source>
</evidence>
<evidence type="ECO:0000256" key="2">
    <source>
        <dbReference type="ARBA" id="ARBA00022475"/>
    </source>
</evidence>
<feature type="transmembrane region" description="Helical" evidence="6">
    <location>
        <begin position="66"/>
        <end position="95"/>
    </location>
</feature>
<dbReference type="InterPro" id="IPR050833">
    <property type="entry name" value="Poly_Biosynth_Transport"/>
</dbReference>
<dbReference type="InterPro" id="IPR002797">
    <property type="entry name" value="Polysacc_synth"/>
</dbReference>
<name>A0A1F6LL40_9BACT</name>
<evidence type="ECO:0000313" key="8">
    <source>
        <dbReference type="Proteomes" id="UP000177067"/>
    </source>
</evidence>
<dbReference type="Proteomes" id="UP000177067">
    <property type="component" value="Unassembled WGS sequence"/>
</dbReference>
<dbReference type="GO" id="GO:0005886">
    <property type="term" value="C:plasma membrane"/>
    <property type="evidence" value="ECO:0007669"/>
    <property type="project" value="UniProtKB-SubCell"/>
</dbReference>
<evidence type="ECO:0000256" key="5">
    <source>
        <dbReference type="ARBA" id="ARBA00023136"/>
    </source>
</evidence>
<keyword evidence="3 6" id="KW-0812">Transmembrane</keyword>
<dbReference type="AlphaFoldDB" id="A0A1F6LL40"/>
<dbReference type="EMBL" id="MFPS01000003">
    <property type="protein sequence ID" value="OGH60102.1"/>
    <property type="molecule type" value="Genomic_DNA"/>
</dbReference>
<comment type="caution">
    <text evidence="7">The sequence shown here is derived from an EMBL/GenBank/DDBJ whole genome shotgun (WGS) entry which is preliminary data.</text>
</comment>
<evidence type="ECO:0000256" key="6">
    <source>
        <dbReference type="SAM" id="Phobius"/>
    </source>
</evidence>
<evidence type="ECO:0000256" key="4">
    <source>
        <dbReference type="ARBA" id="ARBA00022989"/>
    </source>
</evidence>
<feature type="transmembrane region" description="Helical" evidence="6">
    <location>
        <begin position="344"/>
        <end position="364"/>
    </location>
</feature>
<comment type="subcellular location">
    <subcellularLocation>
        <location evidence="1">Cell membrane</location>
        <topology evidence="1">Multi-pass membrane protein</topology>
    </subcellularLocation>
</comment>
<dbReference type="Pfam" id="PF01943">
    <property type="entry name" value="Polysacc_synt"/>
    <property type="match status" value="1"/>
</dbReference>
<dbReference type="PANTHER" id="PTHR30250:SF11">
    <property type="entry name" value="O-ANTIGEN TRANSPORTER-RELATED"/>
    <property type="match status" value="1"/>
</dbReference>
<evidence type="ECO:0000256" key="1">
    <source>
        <dbReference type="ARBA" id="ARBA00004651"/>
    </source>
</evidence>
<accession>A0A1F6LL40</accession>
<keyword evidence="2" id="KW-1003">Cell membrane</keyword>
<feature type="transmembrane region" description="Helical" evidence="6">
    <location>
        <begin position="238"/>
        <end position="258"/>
    </location>
</feature>
<feature type="transmembrane region" description="Helical" evidence="6">
    <location>
        <begin position="317"/>
        <end position="337"/>
    </location>
</feature>
<gene>
    <name evidence="7" type="ORF">A2725_00435</name>
</gene>